<dbReference type="InterPro" id="IPR035926">
    <property type="entry name" value="NusB-like_sf"/>
</dbReference>
<evidence type="ECO:0000256" key="1">
    <source>
        <dbReference type="ARBA" id="ARBA00022884"/>
    </source>
</evidence>
<evidence type="ECO:0000313" key="4">
    <source>
        <dbReference type="Proteomes" id="UP001344817"/>
    </source>
</evidence>
<dbReference type="EMBL" id="JAZDWZ010000001">
    <property type="protein sequence ID" value="MEE3927981.1"/>
    <property type="molecule type" value="Genomic_DNA"/>
</dbReference>
<sequence>MNKSRRHNRVEVIQVLYKYMLLNETIDAIEAFHEFDFLEAEQVQTIDKIAKNFESYKKVIMSFNRQERSWERIDPIIRAILLNAANELITIPPKIVINEALEITKLFFKNDPECDKLKNFVNALLQNIYKFIVFKASQKKENNNQ</sequence>
<name>A0ABU7MLX3_9BACT</name>
<feature type="domain" description="NusB/RsmB/TIM44" evidence="2">
    <location>
        <begin position="8"/>
        <end position="130"/>
    </location>
</feature>
<gene>
    <name evidence="3" type="ORF">V2E24_00105</name>
</gene>
<keyword evidence="4" id="KW-1185">Reference proteome</keyword>
<accession>A0ABU7MLX3</accession>
<protein>
    <submittedName>
        <fullName evidence="3">Transcription antitermination factor NusB</fullName>
    </submittedName>
</protein>
<comment type="caution">
    <text evidence="3">The sequence shown here is derived from an EMBL/GenBank/DDBJ whole genome shotgun (WGS) entry which is preliminary data.</text>
</comment>
<dbReference type="RefSeq" id="WP_330500396.1">
    <property type="nucleotide sequence ID" value="NZ_JAZDWZ010000001.1"/>
</dbReference>
<dbReference type="InterPro" id="IPR006027">
    <property type="entry name" value="NusB_RsmB_TIM44"/>
</dbReference>
<organism evidence="3 4">
    <name type="scientific">Mycoplasmopsis ciconiae</name>
    <dbReference type="NCBI Taxonomy" id="561067"/>
    <lineage>
        <taxon>Bacteria</taxon>
        <taxon>Bacillati</taxon>
        <taxon>Mycoplasmatota</taxon>
        <taxon>Mycoplasmoidales</taxon>
        <taxon>Metamycoplasmataceae</taxon>
        <taxon>Mycoplasmopsis</taxon>
    </lineage>
</organism>
<dbReference type="SUPFAM" id="SSF48013">
    <property type="entry name" value="NusB-like"/>
    <property type="match status" value="1"/>
</dbReference>
<keyword evidence="1" id="KW-0694">RNA-binding</keyword>
<dbReference type="Gene3D" id="1.10.940.10">
    <property type="entry name" value="NusB-like"/>
    <property type="match status" value="1"/>
</dbReference>
<dbReference type="Proteomes" id="UP001344817">
    <property type="component" value="Unassembled WGS sequence"/>
</dbReference>
<evidence type="ECO:0000259" key="2">
    <source>
        <dbReference type="Pfam" id="PF01029"/>
    </source>
</evidence>
<proteinExistence type="predicted"/>
<evidence type="ECO:0000313" key="3">
    <source>
        <dbReference type="EMBL" id="MEE3927981.1"/>
    </source>
</evidence>
<reference evidence="3" key="1">
    <citation type="submission" date="2024-01" db="EMBL/GenBank/DDBJ databases">
        <title>Genome sequence of Mycoplasma ciconiae type strain DSM 25251.</title>
        <authorList>
            <person name="Spergser J."/>
        </authorList>
    </citation>
    <scope>NUCLEOTIDE SEQUENCE [LARGE SCALE GENOMIC DNA]</scope>
    <source>
        <strain evidence="3">DSM 25251</strain>
    </source>
</reference>
<dbReference type="Pfam" id="PF01029">
    <property type="entry name" value="NusB"/>
    <property type="match status" value="1"/>
</dbReference>